<sequence>MMGPSDPFTYKPTMALWLLILFVIFPLIYIFGRLVTFLVHKSLVTFLVHKSLMSMKRLLIWIYEFLYLDDFEAAQENEKRSRRKHQRKHLNSPSSEFGGKSNGNPAAEITKNESSSESTELRVDTKAELKDEVMRHSPTDEENDPDTVTEEKCETSSKTSFVEETIIEKPGLRHRKVDPTAIEHEPSLEPKIDRLFLQISLAAEISLSLPLVVLSGDLFKIVEFVIKLTGLLSMTGIKPENIGRLTGKYPTIGSNPVKYTKNP</sequence>
<evidence type="ECO:0000313" key="1">
    <source>
        <dbReference type="Proteomes" id="UP000887576"/>
    </source>
</evidence>
<proteinExistence type="predicted"/>
<evidence type="ECO:0000313" key="2">
    <source>
        <dbReference type="WBParaSite" id="JU765_v2.g3670.t1"/>
    </source>
</evidence>
<organism evidence="1 2">
    <name type="scientific">Panagrolaimus sp. JU765</name>
    <dbReference type="NCBI Taxonomy" id="591449"/>
    <lineage>
        <taxon>Eukaryota</taxon>
        <taxon>Metazoa</taxon>
        <taxon>Ecdysozoa</taxon>
        <taxon>Nematoda</taxon>
        <taxon>Chromadorea</taxon>
        <taxon>Rhabditida</taxon>
        <taxon>Tylenchina</taxon>
        <taxon>Panagrolaimomorpha</taxon>
        <taxon>Panagrolaimoidea</taxon>
        <taxon>Panagrolaimidae</taxon>
        <taxon>Panagrolaimus</taxon>
    </lineage>
</organism>
<accession>A0AC34R619</accession>
<name>A0AC34R619_9BILA</name>
<dbReference type="Proteomes" id="UP000887576">
    <property type="component" value="Unplaced"/>
</dbReference>
<dbReference type="WBParaSite" id="JU765_v2.g3670.t1">
    <property type="protein sequence ID" value="JU765_v2.g3670.t1"/>
    <property type="gene ID" value="JU765_v2.g3670"/>
</dbReference>
<protein>
    <submittedName>
        <fullName evidence="2">Uncharacterized protein</fullName>
    </submittedName>
</protein>
<reference evidence="2" key="1">
    <citation type="submission" date="2022-11" db="UniProtKB">
        <authorList>
            <consortium name="WormBaseParasite"/>
        </authorList>
    </citation>
    <scope>IDENTIFICATION</scope>
</reference>